<keyword evidence="1" id="KW-1133">Transmembrane helix</keyword>
<evidence type="ECO:0000259" key="2">
    <source>
        <dbReference type="Pfam" id="PF01683"/>
    </source>
</evidence>
<accession>A0AAV6U899</accession>
<feature type="domain" description="EB" evidence="2">
    <location>
        <begin position="97"/>
        <end position="143"/>
    </location>
</feature>
<dbReference type="Proteomes" id="UP000827092">
    <property type="component" value="Unassembled WGS sequence"/>
</dbReference>
<organism evidence="3 4">
    <name type="scientific">Oedothorax gibbosus</name>
    <dbReference type="NCBI Taxonomy" id="931172"/>
    <lineage>
        <taxon>Eukaryota</taxon>
        <taxon>Metazoa</taxon>
        <taxon>Ecdysozoa</taxon>
        <taxon>Arthropoda</taxon>
        <taxon>Chelicerata</taxon>
        <taxon>Arachnida</taxon>
        <taxon>Araneae</taxon>
        <taxon>Araneomorphae</taxon>
        <taxon>Entelegynae</taxon>
        <taxon>Araneoidea</taxon>
        <taxon>Linyphiidae</taxon>
        <taxon>Erigoninae</taxon>
        <taxon>Oedothorax</taxon>
    </lineage>
</organism>
<comment type="caution">
    <text evidence="3">The sequence shown here is derived from an EMBL/GenBank/DDBJ whole genome shotgun (WGS) entry which is preliminary data.</text>
</comment>
<dbReference type="EMBL" id="JAFNEN010000549">
    <property type="protein sequence ID" value="KAG8180792.1"/>
    <property type="molecule type" value="Genomic_DNA"/>
</dbReference>
<evidence type="ECO:0000313" key="3">
    <source>
        <dbReference type="EMBL" id="KAG8180792.1"/>
    </source>
</evidence>
<feature type="transmembrane region" description="Helical" evidence="1">
    <location>
        <begin position="151"/>
        <end position="174"/>
    </location>
</feature>
<dbReference type="InterPro" id="IPR006149">
    <property type="entry name" value="EB_dom"/>
</dbReference>
<dbReference type="AlphaFoldDB" id="A0AAV6U899"/>
<feature type="transmembrane region" description="Helical" evidence="1">
    <location>
        <begin position="29"/>
        <end position="48"/>
    </location>
</feature>
<evidence type="ECO:0000256" key="1">
    <source>
        <dbReference type="SAM" id="Phobius"/>
    </source>
</evidence>
<proteinExistence type="predicted"/>
<keyword evidence="4" id="KW-1185">Reference proteome</keyword>
<protein>
    <recommendedName>
        <fullName evidence="2">EB domain-containing protein</fullName>
    </recommendedName>
</protein>
<keyword evidence="1" id="KW-0812">Transmembrane</keyword>
<dbReference type="Pfam" id="PF01683">
    <property type="entry name" value="EB"/>
    <property type="match status" value="1"/>
</dbReference>
<evidence type="ECO:0000313" key="4">
    <source>
        <dbReference type="Proteomes" id="UP000827092"/>
    </source>
</evidence>
<sequence length="185" mass="20015">MYHKLVSAPSSDGLIIIGSTNRRMELIKFFTATCVFPLLLTFLASVGVTEETGDSFQNTTCSSLKDCAAVANGSICENSLCICPDTQPIFVNVTADGGYCLESLNLTQKNCSYNQQCNYNHGACVDGTCACEKRYVAHDDGNCGEMKKNPIYPIAVGIVIGVAIIITLIIYCVMSRKKENVNNIT</sequence>
<reference evidence="3 4" key="1">
    <citation type="journal article" date="2022" name="Nat. Ecol. Evol.">
        <title>A masculinizing supergene underlies an exaggerated male reproductive morph in a spider.</title>
        <authorList>
            <person name="Hendrickx F."/>
            <person name="De Corte Z."/>
            <person name="Sonet G."/>
            <person name="Van Belleghem S.M."/>
            <person name="Kostlbacher S."/>
            <person name="Vangestel C."/>
        </authorList>
    </citation>
    <scope>NUCLEOTIDE SEQUENCE [LARGE SCALE GENOMIC DNA]</scope>
    <source>
        <strain evidence="3">W744_W776</strain>
    </source>
</reference>
<keyword evidence="1" id="KW-0472">Membrane</keyword>
<gene>
    <name evidence="3" type="ORF">JTE90_012971</name>
</gene>
<name>A0AAV6U899_9ARAC</name>